<keyword evidence="4" id="KW-1185">Reference proteome</keyword>
<proteinExistence type="predicted"/>
<reference evidence="3" key="1">
    <citation type="submission" date="2021-04" db="EMBL/GenBank/DDBJ databases">
        <title>Complete genome sequence for Sulfitobacter sp. strain JK7-1.</title>
        <authorList>
            <person name="Park S.-J."/>
        </authorList>
    </citation>
    <scope>NUCLEOTIDE SEQUENCE</scope>
    <source>
        <strain evidence="3">JK7-1</strain>
    </source>
</reference>
<dbReference type="EMBL" id="CP073581">
    <property type="protein sequence ID" value="QUJ76199.1"/>
    <property type="molecule type" value="Genomic_DNA"/>
</dbReference>
<feature type="domain" description="HPt" evidence="2">
    <location>
        <begin position="21"/>
        <end position="85"/>
    </location>
</feature>
<sequence>MIDWDRIKSLQDEIGPEVFPDIVTLFIDEVSETIGRLRDTPDLETLGADLHMLKGSAMNLGFTSFSELCQSGESRAMEGRAEEIAIAPILESFEESKLVFLAGLENGQGR</sequence>
<dbReference type="InterPro" id="IPR036641">
    <property type="entry name" value="HPT_dom_sf"/>
</dbReference>
<dbReference type="SUPFAM" id="SSF47226">
    <property type="entry name" value="Histidine-containing phosphotransfer domain, HPT domain"/>
    <property type="match status" value="1"/>
</dbReference>
<evidence type="ECO:0000256" key="1">
    <source>
        <dbReference type="ARBA" id="ARBA00023012"/>
    </source>
</evidence>
<dbReference type="Pfam" id="PF01627">
    <property type="entry name" value="Hpt"/>
    <property type="match status" value="1"/>
</dbReference>
<evidence type="ECO:0000313" key="4">
    <source>
        <dbReference type="Proteomes" id="UP000683291"/>
    </source>
</evidence>
<organism evidence="3 4">
    <name type="scientific">Sulfitobacter albidus</name>
    <dbReference type="NCBI Taxonomy" id="2829501"/>
    <lineage>
        <taxon>Bacteria</taxon>
        <taxon>Pseudomonadati</taxon>
        <taxon>Pseudomonadota</taxon>
        <taxon>Alphaproteobacteria</taxon>
        <taxon>Rhodobacterales</taxon>
        <taxon>Roseobacteraceae</taxon>
        <taxon>Sulfitobacter</taxon>
    </lineage>
</organism>
<evidence type="ECO:0000259" key="2">
    <source>
        <dbReference type="Pfam" id="PF01627"/>
    </source>
</evidence>
<keyword evidence="1" id="KW-0902">Two-component regulatory system</keyword>
<name>A0A975JCY7_9RHOB</name>
<accession>A0A975JCY7</accession>
<dbReference type="Proteomes" id="UP000683291">
    <property type="component" value="Chromosome 1"/>
</dbReference>
<dbReference type="RefSeq" id="WP_212704397.1">
    <property type="nucleotide sequence ID" value="NZ_CP073581.1"/>
</dbReference>
<gene>
    <name evidence="3" type="ORF">KDD17_15015</name>
</gene>
<dbReference type="KEGG" id="sual:KDD17_15015"/>
<dbReference type="Gene3D" id="1.20.120.160">
    <property type="entry name" value="HPT domain"/>
    <property type="match status" value="1"/>
</dbReference>
<dbReference type="InterPro" id="IPR008207">
    <property type="entry name" value="Sig_transdc_His_kin_Hpt_dom"/>
</dbReference>
<dbReference type="GO" id="GO:0004672">
    <property type="term" value="F:protein kinase activity"/>
    <property type="evidence" value="ECO:0007669"/>
    <property type="project" value="UniProtKB-ARBA"/>
</dbReference>
<evidence type="ECO:0000313" key="3">
    <source>
        <dbReference type="EMBL" id="QUJ76199.1"/>
    </source>
</evidence>
<protein>
    <submittedName>
        <fullName evidence="3">Hpt domain-containing protein</fullName>
    </submittedName>
</protein>
<dbReference type="GO" id="GO:0000160">
    <property type="term" value="P:phosphorelay signal transduction system"/>
    <property type="evidence" value="ECO:0007669"/>
    <property type="project" value="UniProtKB-KW"/>
</dbReference>
<dbReference type="AlphaFoldDB" id="A0A975JCY7"/>